<dbReference type="InterPro" id="IPR050789">
    <property type="entry name" value="Diverse_Enzym_Activities"/>
</dbReference>
<name>A0ABT3T027_9GAMM</name>
<accession>A0ABT3T027</accession>
<dbReference type="SUPFAM" id="SSF56601">
    <property type="entry name" value="beta-lactamase/transpeptidase-like"/>
    <property type="match status" value="1"/>
</dbReference>
<keyword evidence="2" id="KW-0378">Hydrolase</keyword>
<dbReference type="EMBL" id="SHNP01000010">
    <property type="protein sequence ID" value="MCX2975613.1"/>
    <property type="molecule type" value="Genomic_DNA"/>
</dbReference>
<evidence type="ECO:0000259" key="1">
    <source>
        <dbReference type="Pfam" id="PF00144"/>
    </source>
</evidence>
<dbReference type="Proteomes" id="UP001143307">
    <property type="component" value="Unassembled WGS sequence"/>
</dbReference>
<dbReference type="InterPro" id="IPR001466">
    <property type="entry name" value="Beta-lactam-related"/>
</dbReference>
<dbReference type="PANTHER" id="PTHR43283">
    <property type="entry name" value="BETA-LACTAMASE-RELATED"/>
    <property type="match status" value="1"/>
</dbReference>
<sequence>MLAILVTGFLSQSNSIAQNSNRPESLTLESFQFGPVNRWSFSHMREILPTVNIPRDPDRFHPLEKSDDFVADFSVAFQGRKQSIDDIAAHQYTDGLLILKDGEILFEKYYGHLRQDRPHLMNSVSKSIVALVAGKLAAQGVVDLDKPVSHYVPALAKSGYGPDSLQSLLDMRDGSDYSEDYPDFTTTFRIQDCAIGWTDADYCPEDGPVGLYEFLPTIGRDNSKFGKFSYRSGSTNVVGWVLEAATKQPLAELISEHVWQPMGAEFDANITVDEGGAVLADHGMSATLRDLGRVGLLVLNDGKALGNAVIPSAFIQDILGQKGDVSWPYPLLDGYEEPYYRSFWWGEGNPGGDVSGYGIHGQFVRVVPEAGLVIAMFSTWPRADGNDETHGWGATAQLMDALIARFR</sequence>
<gene>
    <name evidence="2" type="ORF">EYC87_18690</name>
</gene>
<dbReference type="PANTHER" id="PTHR43283:SF7">
    <property type="entry name" value="BETA-LACTAMASE-RELATED DOMAIN-CONTAINING PROTEIN"/>
    <property type="match status" value="1"/>
</dbReference>
<organism evidence="2 3">
    <name type="scientific">Candidatus Seongchinamella marina</name>
    <dbReference type="NCBI Taxonomy" id="2518990"/>
    <lineage>
        <taxon>Bacteria</taxon>
        <taxon>Pseudomonadati</taxon>
        <taxon>Pseudomonadota</taxon>
        <taxon>Gammaproteobacteria</taxon>
        <taxon>Cellvibrionales</taxon>
        <taxon>Halieaceae</taxon>
        <taxon>Seongchinamella</taxon>
    </lineage>
</organism>
<dbReference type="InterPro" id="IPR012338">
    <property type="entry name" value="Beta-lactam/transpept-like"/>
</dbReference>
<evidence type="ECO:0000313" key="2">
    <source>
        <dbReference type="EMBL" id="MCX2975613.1"/>
    </source>
</evidence>
<feature type="domain" description="Beta-lactamase-related" evidence="1">
    <location>
        <begin position="96"/>
        <end position="385"/>
    </location>
</feature>
<proteinExistence type="predicted"/>
<dbReference type="Pfam" id="PF00144">
    <property type="entry name" value="Beta-lactamase"/>
    <property type="match status" value="1"/>
</dbReference>
<evidence type="ECO:0000313" key="3">
    <source>
        <dbReference type="Proteomes" id="UP001143307"/>
    </source>
</evidence>
<dbReference type="Gene3D" id="3.40.710.10">
    <property type="entry name" value="DD-peptidase/beta-lactamase superfamily"/>
    <property type="match status" value="1"/>
</dbReference>
<comment type="caution">
    <text evidence="2">The sequence shown here is derived from an EMBL/GenBank/DDBJ whole genome shotgun (WGS) entry which is preliminary data.</text>
</comment>
<protein>
    <submittedName>
        <fullName evidence="2">Class C beta-lactamase-related serine hydrolase</fullName>
    </submittedName>
</protein>
<keyword evidence="3" id="KW-1185">Reference proteome</keyword>
<dbReference type="GO" id="GO:0016787">
    <property type="term" value="F:hydrolase activity"/>
    <property type="evidence" value="ECO:0007669"/>
    <property type="project" value="UniProtKB-KW"/>
</dbReference>
<reference evidence="2" key="1">
    <citation type="submission" date="2019-02" db="EMBL/GenBank/DDBJ databases">
        <authorList>
            <person name="Li S.-H."/>
        </authorList>
    </citation>
    <scope>NUCLEOTIDE SEQUENCE</scope>
    <source>
        <strain evidence="2">IMCC8485</strain>
    </source>
</reference>